<comment type="caution">
    <text evidence="13">The sequence shown here is derived from an EMBL/GenBank/DDBJ whole genome shotgun (WGS) entry which is preliminary data.</text>
</comment>
<dbReference type="EMBL" id="AZIL01002474">
    <property type="protein sequence ID" value="EWM21405.1"/>
    <property type="molecule type" value="Genomic_DNA"/>
</dbReference>
<keyword evidence="6" id="KW-0256">Endoplasmic reticulum</keyword>
<feature type="transmembrane region" description="Helical" evidence="12">
    <location>
        <begin position="293"/>
        <end position="317"/>
    </location>
</feature>
<evidence type="ECO:0000256" key="7">
    <source>
        <dbReference type="ARBA" id="ARBA00022989"/>
    </source>
</evidence>
<keyword evidence="14" id="KW-1185">Reference proteome</keyword>
<dbReference type="AlphaFoldDB" id="W7T2V9"/>
<dbReference type="PANTHER" id="PTHR12317">
    <property type="entry name" value="DIACYLGLYCEROL O-ACYLTRANSFERASE"/>
    <property type="match status" value="1"/>
</dbReference>
<keyword evidence="5 12" id="KW-0812">Transmembrane</keyword>
<keyword evidence="10 13" id="KW-0012">Acyltransferase</keyword>
<comment type="similarity">
    <text evidence="2">Belongs to the diacylglycerol acyltransferase family.</text>
</comment>
<keyword evidence="3" id="KW-0444">Lipid biosynthesis</keyword>
<evidence type="ECO:0000313" key="13">
    <source>
        <dbReference type="EMBL" id="EWM21405.1"/>
    </source>
</evidence>
<feature type="region of interest" description="Disordered" evidence="11">
    <location>
        <begin position="1"/>
        <end position="49"/>
    </location>
</feature>
<organism evidence="13 14">
    <name type="scientific">Nannochloropsis gaditana</name>
    <dbReference type="NCBI Taxonomy" id="72520"/>
    <lineage>
        <taxon>Eukaryota</taxon>
        <taxon>Sar</taxon>
        <taxon>Stramenopiles</taxon>
        <taxon>Ochrophyta</taxon>
        <taxon>Eustigmatophyceae</taxon>
        <taxon>Eustigmatales</taxon>
        <taxon>Monodopsidaceae</taxon>
        <taxon>Nannochloropsis</taxon>
    </lineage>
</organism>
<evidence type="ECO:0000256" key="1">
    <source>
        <dbReference type="ARBA" id="ARBA00004477"/>
    </source>
</evidence>
<dbReference type="GO" id="GO:0006629">
    <property type="term" value="P:lipid metabolic process"/>
    <property type="evidence" value="ECO:0007669"/>
    <property type="project" value="UniProtKB-KW"/>
</dbReference>
<evidence type="ECO:0000256" key="12">
    <source>
        <dbReference type="SAM" id="Phobius"/>
    </source>
</evidence>
<evidence type="ECO:0000256" key="6">
    <source>
        <dbReference type="ARBA" id="ARBA00022824"/>
    </source>
</evidence>
<evidence type="ECO:0000256" key="9">
    <source>
        <dbReference type="ARBA" id="ARBA00023136"/>
    </source>
</evidence>
<dbReference type="OrthoDB" id="264532at2759"/>
<evidence type="ECO:0000313" key="14">
    <source>
        <dbReference type="Proteomes" id="UP000019335"/>
    </source>
</evidence>
<dbReference type="Pfam" id="PF03982">
    <property type="entry name" value="DAGAT"/>
    <property type="match status" value="1"/>
</dbReference>
<dbReference type="CDD" id="cd07987">
    <property type="entry name" value="LPLAT_MGAT-like"/>
    <property type="match status" value="1"/>
</dbReference>
<dbReference type="GO" id="GO:0008374">
    <property type="term" value="F:O-acyltransferase activity"/>
    <property type="evidence" value="ECO:0007669"/>
    <property type="project" value="InterPro"/>
</dbReference>
<evidence type="ECO:0000256" key="3">
    <source>
        <dbReference type="ARBA" id="ARBA00022516"/>
    </source>
</evidence>
<protein>
    <submittedName>
        <fullName evidence="13">Diacylglycerol acyltransferase</fullName>
    </submittedName>
</protein>
<feature type="transmembrane region" description="Helical" evidence="12">
    <location>
        <begin position="520"/>
        <end position="537"/>
    </location>
</feature>
<evidence type="ECO:0000256" key="10">
    <source>
        <dbReference type="ARBA" id="ARBA00023315"/>
    </source>
</evidence>
<keyword evidence="7 12" id="KW-1133">Transmembrane helix</keyword>
<evidence type="ECO:0000256" key="4">
    <source>
        <dbReference type="ARBA" id="ARBA00022679"/>
    </source>
</evidence>
<dbReference type="Proteomes" id="UP000019335">
    <property type="component" value="Unassembled WGS sequence"/>
</dbReference>
<feature type="transmembrane region" description="Helical" evidence="12">
    <location>
        <begin position="557"/>
        <end position="574"/>
    </location>
</feature>
<keyword evidence="8" id="KW-0443">Lipid metabolism</keyword>
<evidence type="ECO:0000256" key="8">
    <source>
        <dbReference type="ARBA" id="ARBA00023098"/>
    </source>
</evidence>
<feature type="transmembrane region" description="Helical" evidence="12">
    <location>
        <begin position="231"/>
        <end position="256"/>
    </location>
</feature>
<dbReference type="InterPro" id="IPR007130">
    <property type="entry name" value="DAGAT"/>
</dbReference>
<feature type="transmembrane region" description="Helical" evidence="12">
    <location>
        <begin position="159"/>
        <end position="177"/>
    </location>
</feature>
<evidence type="ECO:0000256" key="11">
    <source>
        <dbReference type="SAM" id="MobiDB-lite"/>
    </source>
</evidence>
<dbReference type="GO" id="GO:0005789">
    <property type="term" value="C:endoplasmic reticulum membrane"/>
    <property type="evidence" value="ECO:0007669"/>
    <property type="project" value="UniProtKB-SubCell"/>
</dbReference>
<dbReference type="PANTHER" id="PTHR12317:SF34">
    <property type="entry name" value="ACYLTRANSFERASE"/>
    <property type="match status" value="1"/>
</dbReference>
<keyword evidence="9 12" id="KW-0472">Membrane</keyword>
<feature type="region of interest" description="Disordered" evidence="11">
    <location>
        <begin position="65"/>
        <end position="91"/>
    </location>
</feature>
<gene>
    <name evidence="13" type="ORF">Naga_100682g2</name>
</gene>
<reference evidence="13 14" key="1">
    <citation type="journal article" date="2014" name="Mol. Plant">
        <title>Chromosome Scale Genome Assembly and Transcriptome Profiling of Nannochloropsis gaditana in Nitrogen Depletion.</title>
        <authorList>
            <person name="Corteggiani Carpinelli E."/>
            <person name="Telatin A."/>
            <person name="Vitulo N."/>
            <person name="Forcato C."/>
            <person name="D'Angelo M."/>
            <person name="Schiavon R."/>
            <person name="Vezzi A."/>
            <person name="Giacometti G.M."/>
            <person name="Morosinotto T."/>
            <person name="Valle G."/>
        </authorList>
    </citation>
    <scope>NUCLEOTIDE SEQUENCE [LARGE SCALE GENOMIC DNA]</scope>
    <source>
        <strain evidence="13 14">B-31</strain>
    </source>
</reference>
<comment type="subcellular location">
    <subcellularLocation>
        <location evidence="1">Endoplasmic reticulum membrane</location>
        <topology evidence="1">Multi-pass membrane protein</topology>
    </subcellularLocation>
</comment>
<sequence length="846" mass="94251">MKRRRRSESGTKGDALNNGTHMDISAIPIQPSTMSEFKTIPSPFSLRGKEGGFLQRHWRKFKHKRAKKKVEETMISTPNEDDGEDAEEEEGDFDVAFSRSPVQDPPQLAPVSPGNKHCLSAADAHAAVVAAEAAVLARKALQEEEEAARRQQLWKLKSFLAVYLTLLVMSFALSVWSDLTLLVPRLLKVSLVLQVTSAAFFCLAVPITHCSGAFFFPQWRFYQPFQGGTRFVVFQAISWTFYALCLLLAVSCLLVWSSVLQYTLGLMTSFGVFGVLSQWRFWQPFLGGAKFMLLQALSWSLFAVSIIMEVLFVISTFAMGFELFVGAAVVAGAFFLASEVLMIVSLHFYLPMTRTSPEAGKTWVGGPRGKAKSGREDEVKREGGADAAVAPTAREVEVFPVETGAKARGIMGAVFGLCGGKRGEGRTGLSWESLPVNEESIEQFRRLTVITVLSNMQYLPFLLPILPFLLSGLPLPRAAFHWLGVFCCLTAAVVINAYVKTTLAKPPPRLSSFHHTLLRALPSLVHALPGLCTVLAWREGQGPSVVGDRRGLPSAFPAWFCLTAIYYVYLGLTFRGRPEVTGGRYLGEGLELWKGGWSLFTFLDGIDQYFQAKLVFMDAALDLKGKPHVFAFHPHGVQPFTVFWIQLSRAWREGVGRGQRFCVMTASVMHYVPLMRDILQWLGGREVSKESICHALHRQESVLLVPGGQQEMMESQSQMGEIRLVTRHVGFIRLALQTGTPLVPVLSFGEVEVMDFVRYPRLQRFFIQRLGIPVPFFPYGLFGFPIPRPVPVTVVFGRAFEVEKIAEPTQEDVSRLAKRYFERIEEMFEKNKAGAEGHAASRLVLL</sequence>
<evidence type="ECO:0000256" key="2">
    <source>
        <dbReference type="ARBA" id="ARBA00005420"/>
    </source>
</evidence>
<feature type="transmembrane region" description="Helical" evidence="12">
    <location>
        <begin position="323"/>
        <end position="350"/>
    </location>
</feature>
<accession>W7T2V9</accession>
<feature type="transmembrane region" description="Helical" evidence="12">
    <location>
        <begin position="197"/>
        <end position="219"/>
    </location>
</feature>
<evidence type="ECO:0000256" key="5">
    <source>
        <dbReference type="ARBA" id="ARBA00022692"/>
    </source>
</evidence>
<keyword evidence="4 13" id="KW-0808">Transferase</keyword>
<feature type="transmembrane region" description="Helical" evidence="12">
    <location>
        <begin position="262"/>
        <end position="281"/>
    </location>
</feature>
<name>W7T2V9_9STRA</name>
<feature type="compositionally biased region" description="Acidic residues" evidence="11">
    <location>
        <begin position="79"/>
        <end position="91"/>
    </location>
</feature>
<feature type="transmembrane region" description="Helical" evidence="12">
    <location>
        <begin position="447"/>
        <end position="473"/>
    </location>
</feature>
<feature type="transmembrane region" description="Helical" evidence="12">
    <location>
        <begin position="479"/>
        <end position="499"/>
    </location>
</feature>
<proteinExistence type="inferred from homology"/>